<keyword evidence="2" id="KW-0489">Methyltransferase</keyword>
<comment type="caution">
    <text evidence="2">The sequence shown here is derived from an EMBL/GenBank/DDBJ whole genome shotgun (WGS) entry which is preliminary data.</text>
</comment>
<keyword evidence="2" id="KW-0808">Transferase</keyword>
<dbReference type="Pfam" id="PF13847">
    <property type="entry name" value="Methyltransf_31"/>
    <property type="match status" value="1"/>
</dbReference>
<dbReference type="SUPFAM" id="SSF53335">
    <property type="entry name" value="S-adenosyl-L-methionine-dependent methyltransferases"/>
    <property type="match status" value="1"/>
</dbReference>
<reference evidence="2 3" key="1">
    <citation type="submission" date="2021-03" db="EMBL/GenBank/DDBJ databases">
        <authorList>
            <person name="So Y."/>
        </authorList>
    </citation>
    <scope>NUCLEOTIDE SEQUENCE [LARGE SCALE GENOMIC DNA]</scope>
    <source>
        <strain evidence="2 3">PWR1</strain>
    </source>
</reference>
<dbReference type="Gene3D" id="3.40.50.150">
    <property type="entry name" value="Vaccinia Virus protein VP39"/>
    <property type="match status" value="1"/>
</dbReference>
<sequence>MAAVVQDAAKAWDRAAAGWDRNTTLIRAWLAEANEAMLDAARIGPGMRVLDVAAGAGDQTIDIAGRVGPTGAVLATDVAPAMVALAENNLRRAGLHWTEARIADAEALDMDGAGFDAAICRLGLMLSQRPLLALQGILRALAPGKRFAALVFSHAEANPCIAITSRIARTYAGLPSDHQPPPGSLLSLGEHGLVSDLLARAGFQGVSVRSLTAPFRVPSCGEYLDFVRCAGSPIMNLLRPLSPKIQERAWDEMARELDQFTTPLGWAGPNELLLCAGERP</sequence>
<name>A0ABS4AV11_9PROT</name>
<dbReference type="PANTHER" id="PTHR43591">
    <property type="entry name" value="METHYLTRANSFERASE"/>
    <property type="match status" value="1"/>
</dbReference>
<keyword evidence="3" id="KW-1185">Reference proteome</keyword>
<dbReference type="InterPro" id="IPR025714">
    <property type="entry name" value="Methyltranfer_dom"/>
</dbReference>
<dbReference type="RefSeq" id="WP_209352597.1">
    <property type="nucleotide sequence ID" value="NZ_JAGIYZ010000014.1"/>
</dbReference>
<evidence type="ECO:0000259" key="1">
    <source>
        <dbReference type="Pfam" id="PF13847"/>
    </source>
</evidence>
<dbReference type="CDD" id="cd02440">
    <property type="entry name" value="AdoMet_MTases"/>
    <property type="match status" value="1"/>
</dbReference>
<evidence type="ECO:0000313" key="3">
    <source>
        <dbReference type="Proteomes" id="UP000680815"/>
    </source>
</evidence>
<dbReference type="EMBL" id="JAGIYZ010000014">
    <property type="protein sequence ID" value="MBP0465204.1"/>
    <property type="molecule type" value="Genomic_DNA"/>
</dbReference>
<dbReference type="GO" id="GO:0032259">
    <property type="term" value="P:methylation"/>
    <property type="evidence" value="ECO:0007669"/>
    <property type="project" value="UniProtKB-KW"/>
</dbReference>
<dbReference type="Proteomes" id="UP000680815">
    <property type="component" value="Unassembled WGS sequence"/>
</dbReference>
<dbReference type="GO" id="GO:0008168">
    <property type="term" value="F:methyltransferase activity"/>
    <property type="evidence" value="ECO:0007669"/>
    <property type="project" value="UniProtKB-KW"/>
</dbReference>
<dbReference type="InterPro" id="IPR029063">
    <property type="entry name" value="SAM-dependent_MTases_sf"/>
</dbReference>
<accession>A0ABS4AV11</accession>
<dbReference type="PANTHER" id="PTHR43591:SF24">
    <property type="entry name" value="2-METHOXY-6-POLYPRENYL-1,4-BENZOQUINOL METHYLASE, MITOCHONDRIAL"/>
    <property type="match status" value="1"/>
</dbReference>
<evidence type="ECO:0000313" key="2">
    <source>
        <dbReference type="EMBL" id="MBP0465204.1"/>
    </source>
</evidence>
<feature type="domain" description="Methyltransferase" evidence="1">
    <location>
        <begin position="45"/>
        <end position="164"/>
    </location>
</feature>
<organism evidence="2 3">
    <name type="scientific">Roseomonas nitratireducens</name>
    <dbReference type="NCBI Taxonomy" id="2820810"/>
    <lineage>
        <taxon>Bacteria</taxon>
        <taxon>Pseudomonadati</taxon>
        <taxon>Pseudomonadota</taxon>
        <taxon>Alphaproteobacteria</taxon>
        <taxon>Acetobacterales</taxon>
        <taxon>Roseomonadaceae</taxon>
        <taxon>Roseomonas</taxon>
    </lineage>
</organism>
<protein>
    <submittedName>
        <fullName evidence="2">Methyltransferase domain-containing protein</fullName>
    </submittedName>
</protein>
<proteinExistence type="predicted"/>
<gene>
    <name evidence="2" type="ORF">J5Y09_14860</name>
</gene>